<dbReference type="Gene3D" id="3.30.420.300">
    <property type="entry name" value="2-keto-3-deoxy-galactonokinase, substrate binding domain"/>
    <property type="match status" value="1"/>
</dbReference>
<accession>A0A562T922</accession>
<dbReference type="GO" id="GO:0008671">
    <property type="term" value="F:2-dehydro-3-deoxygalactonokinase activity"/>
    <property type="evidence" value="ECO:0007669"/>
    <property type="project" value="InterPro"/>
</dbReference>
<reference evidence="1 2" key="1">
    <citation type="journal article" date="2013" name="Stand. Genomic Sci.">
        <title>Genomic Encyclopedia of Type Strains, Phase I: The one thousand microbial genomes (KMG-I) project.</title>
        <authorList>
            <person name="Kyrpides N.C."/>
            <person name="Woyke T."/>
            <person name="Eisen J.A."/>
            <person name="Garrity G."/>
            <person name="Lilburn T.G."/>
            <person name="Beck B.J."/>
            <person name="Whitman W.B."/>
            <person name="Hugenholtz P."/>
            <person name="Klenk H.P."/>
        </authorList>
    </citation>
    <scope>NUCLEOTIDE SEQUENCE [LARGE SCALE GENOMIC DNA]</scope>
    <source>
        <strain evidence="1 2">DSM 13484</strain>
    </source>
</reference>
<dbReference type="AlphaFoldDB" id="A0A562T922"/>
<dbReference type="Pfam" id="PF05035">
    <property type="entry name" value="DGOK"/>
    <property type="match status" value="1"/>
</dbReference>
<dbReference type="GO" id="GO:0034194">
    <property type="term" value="P:D-galactonate catabolic process"/>
    <property type="evidence" value="ECO:0007669"/>
    <property type="project" value="InterPro"/>
</dbReference>
<name>A0A562T922_CHIJA</name>
<comment type="caution">
    <text evidence="1">The sequence shown here is derived from an EMBL/GenBank/DDBJ whole genome shotgun (WGS) entry which is preliminary data.</text>
</comment>
<gene>
    <name evidence="1" type="ORF">LX66_3406</name>
</gene>
<evidence type="ECO:0000313" key="1">
    <source>
        <dbReference type="EMBL" id="TWI89310.1"/>
    </source>
</evidence>
<dbReference type="InterPro" id="IPR042257">
    <property type="entry name" value="DGOK_C"/>
</dbReference>
<dbReference type="OrthoDB" id="256574at2"/>
<sequence>MDTFLSCDWGTSSFRLRWVRVPDLVILAEQRSREGIAATWQAWQAAARQDAAARWQFYLDAVTPAIAAMEQHTGPVPAQAPLIISGMASAAIGMMELPYATLPFAVNGADAVVHRARATAAFPRDVLLLSGVRSEEDVMRGEETQLAGCIMEDHDTAEGIFIFPGTHSKHIQVQQGQVRSFRTYMTGELFDLLRRHSVLKETVAGLEALPPPALHSTFSEGVKAGAAGNLLHTAFGVRARYLLGDTTKAANLDYLSGLLIGTELQALQQAPAHIYLCGGAHLQAAYAMALQVLELAPRATVFPTQWAEEAVIRGQYKIFRQLTAHHVT</sequence>
<protein>
    <submittedName>
        <fullName evidence="1">2-dehydro-3-deoxygalactonokinase</fullName>
    </submittedName>
</protein>
<organism evidence="1 2">
    <name type="scientific">Chitinophaga japonensis</name>
    <name type="common">Flexibacter japonensis</name>
    <dbReference type="NCBI Taxonomy" id="104662"/>
    <lineage>
        <taxon>Bacteria</taxon>
        <taxon>Pseudomonadati</taxon>
        <taxon>Bacteroidota</taxon>
        <taxon>Chitinophagia</taxon>
        <taxon>Chitinophagales</taxon>
        <taxon>Chitinophagaceae</taxon>
        <taxon>Chitinophaga</taxon>
    </lineage>
</organism>
<keyword evidence="1" id="KW-0418">Kinase</keyword>
<evidence type="ECO:0000313" key="2">
    <source>
        <dbReference type="Proteomes" id="UP000316778"/>
    </source>
</evidence>
<keyword evidence="2" id="KW-1185">Reference proteome</keyword>
<keyword evidence="1" id="KW-0808">Transferase</keyword>
<dbReference type="CDD" id="cd24012">
    <property type="entry name" value="ASKHA_NBD_KDGal-kinase"/>
    <property type="match status" value="1"/>
</dbReference>
<dbReference type="EMBL" id="VLLG01000003">
    <property type="protein sequence ID" value="TWI89310.1"/>
    <property type="molecule type" value="Genomic_DNA"/>
</dbReference>
<dbReference type="Gene3D" id="3.30.420.310">
    <property type="entry name" value="2-keto-3-deoxy-galactonokinase, C-terminal domain"/>
    <property type="match status" value="1"/>
</dbReference>
<proteinExistence type="predicted"/>
<dbReference type="Proteomes" id="UP000316778">
    <property type="component" value="Unassembled WGS sequence"/>
</dbReference>
<dbReference type="RefSeq" id="WP_145715540.1">
    <property type="nucleotide sequence ID" value="NZ_BAAAFY010000001.1"/>
</dbReference>
<dbReference type="InterPro" id="IPR042258">
    <property type="entry name" value="DGOK_N"/>
</dbReference>
<dbReference type="InterPro" id="IPR007729">
    <property type="entry name" value="DGOK"/>
</dbReference>